<proteinExistence type="predicted"/>
<gene>
    <name evidence="1" type="ORF">IHE45_02G024200</name>
</gene>
<comment type="caution">
    <text evidence="1">The sequence shown here is derived from an EMBL/GenBank/DDBJ whole genome shotgun (WGS) entry which is preliminary data.</text>
</comment>
<reference evidence="2" key="1">
    <citation type="journal article" date="2022" name="Nat. Commun.">
        <title>Chromosome evolution and the genetic basis of agronomically important traits in greater yam.</title>
        <authorList>
            <person name="Bredeson J.V."/>
            <person name="Lyons J.B."/>
            <person name="Oniyinde I.O."/>
            <person name="Okereke N.R."/>
            <person name="Kolade O."/>
            <person name="Nnabue I."/>
            <person name="Nwadili C.O."/>
            <person name="Hribova E."/>
            <person name="Parker M."/>
            <person name="Nwogha J."/>
            <person name="Shu S."/>
            <person name="Carlson J."/>
            <person name="Kariba R."/>
            <person name="Muthemba S."/>
            <person name="Knop K."/>
            <person name="Barton G.J."/>
            <person name="Sherwood A.V."/>
            <person name="Lopez-Montes A."/>
            <person name="Asiedu R."/>
            <person name="Jamnadass R."/>
            <person name="Muchugi A."/>
            <person name="Goodstein D."/>
            <person name="Egesi C.N."/>
            <person name="Featherston J."/>
            <person name="Asfaw A."/>
            <person name="Simpson G.G."/>
            <person name="Dolezel J."/>
            <person name="Hendre P.S."/>
            <person name="Van Deynze A."/>
            <person name="Kumar P.L."/>
            <person name="Obidiegwu J.E."/>
            <person name="Bhattacharjee R."/>
            <person name="Rokhsar D.S."/>
        </authorList>
    </citation>
    <scope>NUCLEOTIDE SEQUENCE [LARGE SCALE GENOMIC DNA]</scope>
    <source>
        <strain evidence="2">cv. TDa95/00328</strain>
    </source>
</reference>
<name>A0ACB7WPM9_DIOAL</name>
<accession>A0ACB7WPM9</accession>
<dbReference type="EMBL" id="CM037012">
    <property type="protein sequence ID" value="KAH7690124.1"/>
    <property type="molecule type" value="Genomic_DNA"/>
</dbReference>
<dbReference type="Proteomes" id="UP000827976">
    <property type="component" value="Chromosome 2"/>
</dbReference>
<protein>
    <submittedName>
        <fullName evidence="1">DNase I-like protein</fullName>
    </submittedName>
</protein>
<evidence type="ECO:0000313" key="1">
    <source>
        <dbReference type="EMBL" id="KAH7690124.1"/>
    </source>
</evidence>
<sequence>MSWNIRGLNSPLKQSEVKILIARYNIVLIGVLETRVRVEIMDWNLKHNYLLCNQGRIWVLYDTRKISLMVIVTGSQFIHFKLTRGNTVFFWTCVYGSYNAEVRRELLRDLARLGSGLNAPWLIQGDFNAICSNEDRVGGAPVNVGAANEFQSWILGLDLVEVQYSGPKFTWKFYFDMYPLKKMKKRIPYY</sequence>
<keyword evidence="2" id="KW-1185">Reference proteome</keyword>
<organism evidence="1 2">
    <name type="scientific">Dioscorea alata</name>
    <name type="common">Purple yam</name>
    <dbReference type="NCBI Taxonomy" id="55571"/>
    <lineage>
        <taxon>Eukaryota</taxon>
        <taxon>Viridiplantae</taxon>
        <taxon>Streptophyta</taxon>
        <taxon>Embryophyta</taxon>
        <taxon>Tracheophyta</taxon>
        <taxon>Spermatophyta</taxon>
        <taxon>Magnoliopsida</taxon>
        <taxon>Liliopsida</taxon>
        <taxon>Dioscoreales</taxon>
        <taxon>Dioscoreaceae</taxon>
        <taxon>Dioscorea</taxon>
    </lineage>
</organism>
<evidence type="ECO:0000313" key="2">
    <source>
        <dbReference type="Proteomes" id="UP000827976"/>
    </source>
</evidence>